<dbReference type="EMBL" id="AP018558">
    <property type="protein sequence ID" value="BBD76788.1"/>
    <property type="molecule type" value="Genomic_DNA"/>
</dbReference>
<reference evidence="1 2" key="1">
    <citation type="submission" date="2018-04" db="EMBL/GenBank/DDBJ databases">
        <title>Complete genome sequence of Hydrogenophilus thermoluteolus TH-1.</title>
        <authorList>
            <person name="Arai H."/>
        </authorList>
    </citation>
    <scope>NUCLEOTIDE SEQUENCE [LARGE SCALE GENOMIC DNA]</scope>
    <source>
        <strain evidence="1 2">TH-1</strain>
    </source>
</reference>
<evidence type="ECO:0000313" key="1">
    <source>
        <dbReference type="EMBL" id="BBD76788.1"/>
    </source>
</evidence>
<gene>
    <name evidence="1" type="ORF">HPTL_0520</name>
</gene>
<proteinExistence type="predicted"/>
<protein>
    <submittedName>
        <fullName evidence="1">Transposase</fullName>
    </submittedName>
</protein>
<dbReference type="AlphaFoldDB" id="A0A2Z6DWT3"/>
<evidence type="ECO:0000313" key="2">
    <source>
        <dbReference type="Proteomes" id="UP000262004"/>
    </source>
</evidence>
<dbReference type="KEGG" id="htl:HPTL_0520"/>
<accession>A0A2Z6DWT3</accession>
<organism evidence="1 2">
    <name type="scientific">Hydrogenophilus thermoluteolus</name>
    <name type="common">Pseudomonas hydrogenothermophila</name>
    <dbReference type="NCBI Taxonomy" id="297"/>
    <lineage>
        <taxon>Bacteria</taxon>
        <taxon>Pseudomonadati</taxon>
        <taxon>Pseudomonadota</taxon>
        <taxon>Hydrogenophilia</taxon>
        <taxon>Hydrogenophilales</taxon>
        <taxon>Hydrogenophilaceae</taxon>
        <taxon>Hydrogenophilus</taxon>
    </lineage>
</organism>
<keyword evidence="2" id="KW-1185">Reference proteome</keyword>
<dbReference type="Proteomes" id="UP000262004">
    <property type="component" value="Chromosome"/>
</dbReference>
<name>A0A2Z6DWT3_HYDTE</name>
<sequence length="126" mass="14747">MAQRAVQQRGLSIRAACQAFRISQACYRYEARRDTEDEEIANRILAIDYDNFKNSVEIMTCTQRTRASGGSCTRCSKVHKFDLIMLALTWSGKVSEWSWRVWRMKEVFYLCENGRNRRLAGNDHDQ</sequence>